<keyword evidence="1" id="KW-0479">Metal-binding</keyword>
<dbReference type="InterPro" id="IPR050148">
    <property type="entry name" value="Terpene_synthase-like"/>
</dbReference>
<gene>
    <name evidence="8" type="ORF">DARMORV10_A10P15020.1</name>
</gene>
<evidence type="ECO:0000259" key="6">
    <source>
        <dbReference type="Pfam" id="PF01397"/>
    </source>
</evidence>
<name>A0A817BKB9_BRANA</name>
<dbReference type="InterPro" id="IPR008949">
    <property type="entry name" value="Isoprenoid_synthase_dom_sf"/>
</dbReference>
<dbReference type="InterPro" id="IPR044814">
    <property type="entry name" value="Terpene_cyclase_plant_C1"/>
</dbReference>
<keyword evidence="3" id="KW-0464">Manganese</keyword>
<dbReference type="Gene3D" id="1.10.600.10">
    <property type="entry name" value="Farnesyl Diphosphate Synthase"/>
    <property type="match status" value="1"/>
</dbReference>
<dbReference type="CDD" id="cd00684">
    <property type="entry name" value="Terpene_cyclase_plant_C1"/>
    <property type="match status" value="1"/>
</dbReference>
<dbReference type="GO" id="GO:0016102">
    <property type="term" value="P:diterpenoid biosynthetic process"/>
    <property type="evidence" value="ECO:0007669"/>
    <property type="project" value="InterPro"/>
</dbReference>
<evidence type="ECO:0000259" key="7">
    <source>
        <dbReference type="Pfam" id="PF03936"/>
    </source>
</evidence>
<organism evidence="8">
    <name type="scientific">Brassica napus</name>
    <name type="common">Rape</name>
    <dbReference type="NCBI Taxonomy" id="3708"/>
    <lineage>
        <taxon>Eukaryota</taxon>
        <taxon>Viridiplantae</taxon>
        <taxon>Streptophyta</taxon>
        <taxon>Embryophyta</taxon>
        <taxon>Tracheophyta</taxon>
        <taxon>Spermatophyta</taxon>
        <taxon>Magnoliopsida</taxon>
        <taxon>eudicotyledons</taxon>
        <taxon>Gunneridae</taxon>
        <taxon>Pentapetalae</taxon>
        <taxon>rosids</taxon>
        <taxon>malvids</taxon>
        <taxon>Brassicales</taxon>
        <taxon>Brassicaceae</taxon>
        <taxon>Brassiceae</taxon>
        <taxon>Brassica</taxon>
    </lineage>
</organism>
<keyword evidence="2" id="KW-0460">Magnesium</keyword>
<dbReference type="PANTHER" id="PTHR31225">
    <property type="entry name" value="OS04G0344100 PROTEIN-RELATED"/>
    <property type="match status" value="1"/>
</dbReference>
<dbReference type="PANTHER" id="PTHR31225:SF242">
    <property type="entry name" value="TERPENOID SYNTHASE 9"/>
    <property type="match status" value="1"/>
</dbReference>
<dbReference type="InterPro" id="IPR034741">
    <property type="entry name" value="Terpene_cyclase-like_1_C"/>
</dbReference>
<proteinExistence type="inferred from homology"/>
<evidence type="ECO:0000256" key="2">
    <source>
        <dbReference type="ARBA" id="ARBA00022842"/>
    </source>
</evidence>
<dbReference type="AlphaFoldDB" id="A0A817BKB9"/>
<dbReference type="SFLD" id="SFLDG01019">
    <property type="entry name" value="Terpene_Cyclase_Like_1_C_Termi"/>
    <property type="match status" value="1"/>
</dbReference>
<dbReference type="InterPro" id="IPR008930">
    <property type="entry name" value="Terpenoid_cyclase/PrenylTrfase"/>
</dbReference>
<feature type="domain" description="Terpene synthase metal-binding" evidence="7">
    <location>
        <begin position="320"/>
        <end position="558"/>
    </location>
</feature>
<dbReference type="InterPro" id="IPR036965">
    <property type="entry name" value="Terpene_synth_N_sf"/>
</dbReference>
<feature type="domain" description="Terpene synthase N-terminal" evidence="6">
    <location>
        <begin position="95"/>
        <end position="260"/>
    </location>
</feature>
<sequence length="616" mass="71748">MAVLGARHGSQLSLPSRTKLFREMKISRFPLTSFPRKKAKHVSLKATPTCDGRTFKKMSPSEWSNHFDYVSIDVSVSLINIYIYYISLVIYNLFQEMDALKREIEALKPNVGKMFMSPKGDDSVKKRILSIYLLVSLGLAYHFEDEIEESVRDAFEKIDEMMAGEEDLYTVSTIFWVFRTYGYNISSEVFTRFKEDNGKFKQCLTKDVRGMLSLYEAAHLGTTTEYIMDEALSFSSKTLALIAEDHMFPSHLLRHIQNALALPQRWNMEVMVTVEYIRFYEHEVGHDEMILKFSKLNFNLIQLHYLRELKILIKWFKEAYDFASNLPRYNREVIVEMHFFSLAMFFEPQFSRARIMQTKFYMAEMIIDDTCDRYATLPEIESLVNSLERWAPDDAMDSHPGFLKFVFKFMLDVFEDCERELRLQKRSYSVEETRDEYKLFVKSNLDLAKLAPAGHVPSFEKYMEVGKVEVGGFIILASALMGIDDMDEVQGYGWLKSRSKLLQYLAEMLRLMNDKTGFEIDMNRGYVTTGMNCYMRQYGVAEREASREFQNMIEKTRKLMNEELLKTSDVPRRVLKTALDCARTGCIAYKAGEGVTNPRGKITKHIISLYVDKICL</sequence>
<protein>
    <submittedName>
        <fullName evidence="8">(rape) hypothetical protein</fullName>
    </submittedName>
</protein>
<evidence type="ECO:0000256" key="3">
    <source>
        <dbReference type="ARBA" id="ARBA00023211"/>
    </source>
</evidence>
<dbReference type="GO" id="GO:0000287">
    <property type="term" value="F:magnesium ion binding"/>
    <property type="evidence" value="ECO:0007669"/>
    <property type="project" value="InterPro"/>
</dbReference>
<dbReference type="EMBL" id="HG994364">
    <property type="protein sequence ID" value="CAF2331872.1"/>
    <property type="molecule type" value="Genomic_DNA"/>
</dbReference>
<dbReference type="Pfam" id="PF03936">
    <property type="entry name" value="Terpene_synth_C"/>
    <property type="match status" value="1"/>
</dbReference>
<dbReference type="SFLD" id="SFLDS00005">
    <property type="entry name" value="Isoprenoid_Synthase_Type_I"/>
    <property type="match status" value="1"/>
</dbReference>
<dbReference type="Pfam" id="PF01397">
    <property type="entry name" value="Terpene_synth"/>
    <property type="match status" value="1"/>
</dbReference>
<dbReference type="GO" id="GO:0010333">
    <property type="term" value="F:terpene synthase activity"/>
    <property type="evidence" value="ECO:0007669"/>
    <property type="project" value="InterPro"/>
</dbReference>
<dbReference type="Proteomes" id="UP001295469">
    <property type="component" value="Chromosome A10"/>
</dbReference>
<dbReference type="InterPro" id="IPR001906">
    <property type="entry name" value="Terpene_synth_N"/>
</dbReference>
<reference evidence="8" key="1">
    <citation type="submission" date="2021-01" db="EMBL/GenBank/DDBJ databases">
        <authorList>
            <consortium name="Genoscope - CEA"/>
            <person name="William W."/>
        </authorList>
    </citation>
    <scope>NUCLEOTIDE SEQUENCE</scope>
</reference>
<evidence type="ECO:0000256" key="4">
    <source>
        <dbReference type="ARBA" id="ARBA00023239"/>
    </source>
</evidence>
<accession>A0A817BKB9</accession>
<comment type="similarity">
    <text evidence="5">Belongs to the terpene synthase family. Tpsa subfamily.</text>
</comment>
<keyword evidence="4" id="KW-0456">Lyase</keyword>
<dbReference type="SUPFAM" id="SSF48239">
    <property type="entry name" value="Terpenoid cyclases/Protein prenyltransferases"/>
    <property type="match status" value="1"/>
</dbReference>
<dbReference type="FunFam" id="1.50.10.130:FF:000001">
    <property type="entry name" value="Isoprene synthase, chloroplastic"/>
    <property type="match status" value="1"/>
</dbReference>
<dbReference type="SUPFAM" id="SSF48576">
    <property type="entry name" value="Terpenoid synthases"/>
    <property type="match status" value="1"/>
</dbReference>
<evidence type="ECO:0000313" key="8">
    <source>
        <dbReference type="EMBL" id="CAF2331872.1"/>
    </source>
</evidence>
<dbReference type="InterPro" id="IPR005630">
    <property type="entry name" value="Terpene_synthase_metal-bd"/>
</dbReference>
<evidence type="ECO:0000256" key="5">
    <source>
        <dbReference type="ARBA" id="ARBA00038405"/>
    </source>
</evidence>
<dbReference type="Gene3D" id="1.50.10.130">
    <property type="entry name" value="Terpene synthase, N-terminal domain"/>
    <property type="match status" value="1"/>
</dbReference>
<evidence type="ECO:0000256" key="1">
    <source>
        <dbReference type="ARBA" id="ARBA00022723"/>
    </source>
</evidence>